<name>A0AAC9KBA3_9PROT</name>
<feature type="compositionally biased region" description="Polar residues" evidence="1">
    <location>
        <begin position="1"/>
        <end position="10"/>
    </location>
</feature>
<evidence type="ECO:0000313" key="2">
    <source>
        <dbReference type="EMBL" id="APH53617.1"/>
    </source>
</evidence>
<dbReference type="AlphaFoldDB" id="A0AAC9KBA3"/>
<evidence type="ECO:0000256" key="1">
    <source>
        <dbReference type="SAM" id="MobiDB-lite"/>
    </source>
</evidence>
<protein>
    <submittedName>
        <fullName evidence="2">Uncharacterized protein</fullName>
    </submittedName>
</protein>
<proteinExistence type="predicted"/>
<gene>
    <name evidence="2" type="ORF">GbCGDNIH9_8412</name>
</gene>
<reference evidence="3" key="1">
    <citation type="submission" date="2016-11" db="EMBL/GenBank/DDBJ databases">
        <title>Comparative genomic and phenotypic analysis of Granulibacter bethesdensis clinical isolates from patients with chronic granulomatous disease.</title>
        <authorList>
            <person name="Zarember K.A."/>
            <person name="Porcella S.F."/>
            <person name="Chu J."/>
            <person name="Ding L."/>
            <person name="Dahlstrom E."/>
            <person name="Barbian K."/>
            <person name="Martens C."/>
            <person name="Sykora L."/>
            <person name="Kramer S."/>
            <person name="Pettinato A.M."/>
            <person name="Hong H."/>
            <person name="Wald G."/>
            <person name="Berg L.J."/>
            <person name="Rogge L.S."/>
            <person name="Greenberg D.E."/>
            <person name="Falcone E.L."/>
            <person name="Neves J.F."/>
            <person name="Simoes M.J."/>
            <person name="Casal M."/>
            <person name="Rodriguez-Lopez F.C."/>
            <person name="Zelazny A."/>
            <person name="Gallin J.I."/>
            <person name="Holland S.M."/>
        </authorList>
    </citation>
    <scope>NUCLEOTIDE SEQUENCE [LARGE SCALE GENOMIC DNA]</scope>
    <source>
        <strain evidence="3">NIH9.1</strain>
    </source>
</reference>
<organism evidence="2 3">
    <name type="scientific">Granulibacter bethesdensis</name>
    <dbReference type="NCBI Taxonomy" id="364410"/>
    <lineage>
        <taxon>Bacteria</taxon>
        <taxon>Pseudomonadati</taxon>
        <taxon>Pseudomonadota</taxon>
        <taxon>Alphaproteobacteria</taxon>
        <taxon>Acetobacterales</taxon>
        <taxon>Acetobacteraceae</taxon>
        <taxon>Granulibacter</taxon>
    </lineage>
</organism>
<dbReference type="Proteomes" id="UP000182373">
    <property type="component" value="Chromosome"/>
</dbReference>
<feature type="region of interest" description="Disordered" evidence="1">
    <location>
        <begin position="1"/>
        <end position="40"/>
    </location>
</feature>
<evidence type="ECO:0000313" key="3">
    <source>
        <dbReference type="Proteomes" id="UP000182373"/>
    </source>
</evidence>
<sequence>MRSPNPSTEPGLSPCATETAARLPSSAEKSATPYEASSGGSDKAHILFASTKEHFLGSLLSAGETGWSDWAGWQVAGSCRWNASAYRGYPTITRWCPTAANPPQMPHATGPSEIPWQCHVSHGLGSDCCRPAEETDQRRGPFLLRSVIDPIMAVSGIIVLAHDILRHRPNASRHVLLTKPAPCKQPGSTGCCGISSVRPASPPRIAPADARLTGADACPVPSNALARFTKPRQDPAEPPMVNAIALPSLTTSARRFLVNQPFHRDVLELIAQEDLHAAQAPAAFFQAWKRGAEIAGYQWFGDGTCDGFQRATDKWDLQPSLLMLGDALGVLSGGERMFLAAMVSFYNDREGGAMLKRCSFHGLADFGGLDLRRRQVFANLLLNYNGW</sequence>
<accession>A0AAC9KBA3</accession>
<dbReference type="EMBL" id="CP018191">
    <property type="protein sequence ID" value="APH53617.1"/>
    <property type="molecule type" value="Genomic_DNA"/>
</dbReference>